<dbReference type="AlphaFoldDB" id="A0ABD6AZU6"/>
<dbReference type="RefSeq" id="WP_250875022.1">
    <property type="nucleotide sequence ID" value="NZ_JALXFV010000008.1"/>
</dbReference>
<evidence type="ECO:0000313" key="3">
    <source>
        <dbReference type="Proteomes" id="UP001597187"/>
    </source>
</evidence>
<gene>
    <name evidence="2" type="ORF">ACFSBT_17600</name>
</gene>
<keyword evidence="1" id="KW-0812">Transmembrane</keyword>
<accession>A0ABD6AZU6</accession>
<keyword evidence="1" id="KW-0472">Membrane</keyword>
<evidence type="ECO:0000256" key="1">
    <source>
        <dbReference type="SAM" id="Phobius"/>
    </source>
</evidence>
<name>A0ABD6AZU6_9EURY</name>
<comment type="caution">
    <text evidence="2">The sequence shown here is derived from an EMBL/GenBank/DDBJ whole genome shotgun (WGS) entry which is preliminary data.</text>
</comment>
<protein>
    <submittedName>
        <fullName evidence="2">Uncharacterized protein</fullName>
    </submittedName>
</protein>
<dbReference type="Proteomes" id="UP001597187">
    <property type="component" value="Unassembled WGS sequence"/>
</dbReference>
<keyword evidence="3" id="KW-1185">Reference proteome</keyword>
<dbReference type="EMBL" id="JBHUDC010000008">
    <property type="protein sequence ID" value="MFD1515098.1"/>
    <property type="molecule type" value="Genomic_DNA"/>
</dbReference>
<organism evidence="2 3">
    <name type="scientific">Halomarina rubra</name>
    <dbReference type="NCBI Taxonomy" id="2071873"/>
    <lineage>
        <taxon>Archaea</taxon>
        <taxon>Methanobacteriati</taxon>
        <taxon>Methanobacteriota</taxon>
        <taxon>Stenosarchaea group</taxon>
        <taxon>Halobacteria</taxon>
        <taxon>Halobacteriales</taxon>
        <taxon>Natronomonadaceae</taxon>
        <taxon>Halomarina</taxon>
    </lineage>
</organism>
<evidence type="ECO:0000313" key="2">
    <source>
        <dbReference type="EMBL" id="MFD1515098.1"/>
    </source>
</evidence>
<keyword evidence="1" id="KW-1133">Transmembrane helix</keyword>
<proteinExistence type="predicted"/>
<sequence>MKLLSADNLLVAGLFGLLAFVVVNDVRRPGYHPTWQLYVALLGAMLVVMGYSVDSQWVTIGTASQEDDSS</sequence>
<reference evidence="2 3" key="1">
    <citation type="journal article" date="2019" name="Int. J. Syst. Evol. Microbiol.">
        <title>The Global Catalogue of Microorganisms (GCM) 10K type strain sequencing project: providing services to taxonomists for standard genome sequencing and annotation.</title>
        <authorList>
            <consortium name="The Broad Institute Genomics Platform"/>
            <consortium name="The Broad Institute Genome Sequencing Center for Infectious Disease"/>
            <person name="Wu L."/>
            <person name="Ma J."/>
        </authorList>
    </citation>
    <scope>NUCLEOTIDE SEQUENCE [LARGE SCALE GENOMIC DNA]</scope>
    <source>
        <strain evidence="2 3">CGMCC 1.12563</strain>
    </source>
</reference>
<feature type="transmembrane region" description="Helical" evidence="1">
    <location>
        <begin position="35"/>
        <end position="53"/>
    </location>
</feature>